<gene>
    <name evidence="1" type="ORF">GCM10009576_023170</name>
</gene>
<comment type="caution">
    <text evidence="1">The sequence shown here is derived from an EMBL/GenBank/DDBJ whole genome shotgun (WGS) entry which is preliminary data.</text>
</comment>
<protein>
    <submittedName>
        <fullName evidence="1">Uncharacterized protein</fullName>
    </submittedName>
</protein>
<name>A0ABN1S7C9_9ACTN</name>
<organism evidence="1 2">
    <name type="scientific">Streptomyces rhizosphaericus</name>
    <dbReference type="NCBI Taxonomy" id="114699"/>
    <lineage>
        <taxon>Bacteria</taxon>
        <taxon>Bacillati</taxon>
        <taxon>Actinomycetota</taxon>
        <taxon>Actinomycetes</taxon>
        <taxon>Kitasatosporales</taxon>
        <taxon>Streptomycetaceae</taxon>
        <taxon>Streptomyces</taxon>
        <taxon>Streptomyces violaceusniger group</taxon>
    </lineage>
</organism>
<keyword evidence="2" id="KW-1185">Reference proteome</keyword>
<accession>A0ABN1S7C9</accession>
<evidence type="ECO:0000313" key="1">
    <source>
        <dbReference type="EMBL" id="GAA0975038.1"/>
    </source>
</evidence>
<reference evidence="1 2" key="1">
    <citation type="journal article" date="2019" name="Int. J. Syst. Evol. Microbiol.">
        <title>The Global Catalogue of Microorganisms (GCM) 10K type strain sequencing project: providing services to taxonomists for standard genome sequencing and annotation.</title>
        <authorList>
            <consortium name="The Broad Institute Genomics Platform"/>
            <consortium name="The Broad Institute Genome Sequencing Center for Infectious Disease"/>
            <person name="Wu L."/>
            <person name="Ma J."/>
        </authorList>
    </citation>
    <scope>NUCLEOTIDE SEQUENCE [LARGE SCALE GENOMIC DNA]</scope>
    <source>
        <strain evidence="1 2">JCM 11445</strain>
    </source>
</reference>
<sequence length="99" mass="10604">MKRLFRRCATAPGALTPEDQAAVDAFAVRQRPTCGPPGHAPVGASRMSAAKPVLPEGDWIRGITIKQWATCILTGAKTIENRSGSTRMPRKSFVSQVGN</sequence>
<proteinExistence type="predicted"/>
<evidence type="ECO:0000313" key="2">
    <source>
        <dbReference type="Proteomes" id="UP001500033"/>
    </source>
</evidence>
<dbReference type="EMBL" id="BAAAIE010000011">
    <property type="protein sequence ID" value="GAA0975038.1"/>
    <property type="molecule type" value="Genomic_DNA"/>
</dbReference>
<dbReference type="Proteomes" id="UP001500033">
    <property type="component" value="Unassembled WGS sequence"/>
</dbReference>